<gene>
    <name evidence="2" type="ORF">CVU82_02130</name>
</gene>
<evidence type="ECO:0000313" key="3">
    <source>
        <dbReference type="Proteomes" id="UP000233517"/>
    </source>
</evidence>
<dbReference type="Proteomes" id="UP000233517">
    <property type="component" value="Unassembled WGS sequence"/>
</dbReference>
<dbReference type="Pfam" id="PF08139">
    <property type="entry name" value="LPAM_1"/>
    <property type="match status" value="1"/>
</dbReference>
<organism evidence="2 3">
    <name type="scientific">Candidatus Falkowbacteria bacterium HGW-Falkowbacteria-1</name>
    <dbReference type="NCBI Taxonomy" id="2013768"/>
    <lineage>
        <taxon>Bacteria</taxon>
        <taxon>Candidatus Falkowiibacteriota</taxon>
    </lineage>
</organism>
<dbReference type="InterPro" id="IPR012640">
    <property type="entry name" value="Membr_lipoprot_lipid_attach_CS"/>
</dbReference>
<comment type="caution">
    <text evidence="2">The sequence shown here is derived from an EMBL/GenBank/DDBJ whole genome shotgun (WGS) entry which is preliminary data.</text>
</comment>
<protein>
    <submittedName>
        <fullName evidence="2">Uncharacterized protein</fullName>
    </submittedName>
</protein>
<evidence type="ECO:0000313" key="2">
    <source>
        <dbReference type="EMBL" id="PKM91372.1"/>
    </source>
</evidence>
<name>A0A2N2E9L0_9BACT</name>
<dbReference type="AlphaFoldDB" id="A0A2N2E9L0"/>
<dbReference type="EMBL" id="PHAI01000002">
    <property type="protein sequence ID" value="PKM91372.1"/>
    <property type="molecule type" value="Genomic_DNA"/>
</dbReference>
<keyword evidence="1" id="KW-0732">Signal</keyword>
<proteinExistence type="predicted"/>
<accession>A0A2N2E9L0</accession>
<evidence type="ECO:0000256" key="1">
    <source>
        <dbReference type="ARBA" id="ARBA00022729"/>
    </source>
</evidence>
<reference evidence="2 3" key="1">
    <citation type="journal article" date="2017" name="ISME J.">
        <title>Potential for microbial H2 and metal transformations associated with novel bacteria and archaea in deep terrestrial subsurface sediments.</title>
        <authorList>
            <person name="Hernsdorf A.W."/>
            <person name="Amano Y."/>
            <person name="Miyakawa K."/>
            <person name="Ise K."/>
            <person name="Suzuki Y."/>
            <person name="Anantharaman K."/>
            <person name="Probst A."/>
            <person name="Burstein D."/>
            <person name="Thomas B.C."/>
            <person name="Banfield J.F."/>
        </authorList>
    </citation>
    <scope>NUCLEOTIDE SEQUENCE [LARGE SCALE GENOMIC DNA]</scope>
    <source>
        <strain evidence="2">HGW-Falkowbacteria-1</strain>
    </source>
</reference>
<dbReference type="PROSITE" id="PS51257">
    <property type="entry name" value="PROKAR_LIPOPROTEIN"/>
    <property type="match status" value="1"/>
</dbReference>
<sequence>MKKIIFFLTFALLLTSCEKEFVFDEKAPGDSTYDWPGYPVPRPVEELGRTAASGWSNVYDYTFRMHLDGSQSDPNPLTIETFAIPHVGPHGVTIYTNVTNDATYTISKIENGWIYYTIRSEAGNTLKYNLAKKTGTSSYTWFLRYGLTTDDGTTNMVTFVAN</sequence>